<sequence length="340" mass="37615">MEGGLVVPVDFSDVVKQGYVRMRSRKLGVYRRCWLVFRKASGKGPRRLEKYGDERGAYSYTAHKATDLSGACAVLRLPRDARRHGVAITLHDGSTRSFACESELEAEEWCKLLSLECLGSRANGISQGEPDLLAAGAQREQNERFAVYLLPCPGLELFGACSLQVTPENIHLWDTRDPRLRLLTWPLVSLRRYGRDATRFTFEAGRSCDTGEGLFTFQTADGEEVYERVHAATLALAEQHRRALLELQNNARLLSPCGEELAPSAMLPRSAYWRHITRQNSDSPVYADDPASMAAVLPRAHTFCTLSQSQQPFKASAPLSASASPGSHTHLTHLVPSADS</sequence>
<dbReference type="SMART" id="SM00310">
    <property type="entry name" value="PTBI"/>
    <property type="match status" value="1"/>
</dbReference>
<dbReference type="SUPFAM" id="SSF50729">
    <property type="entry name" value="PH domain-like"/>
    <property type="match status" value="2"/>
</dbReference>
<dbReference type="CDD" id="cd14678">
    <property type="entry name" value="PH_DOK4_DOK5_DOK6"/>
    <property type="match status" value="1"/>
</dbReference>
<dbReference type="GO" id="GO:0005737">
    <property type="term" value="C:cytoplasm"/>
    <property type="evidence" value="ECO:0007669"/>
    <property type="project" value="TreeGrafter"/>
</dbReference>
<dbReference type="FunFam" id="2.30.29.30:FF:000110">
    <property type="entry name" value="Docking protein 4"/>
    <property type="match status" value="1"/>
</dbReference>
<dbReference type="InterPro" id="IPR011993">
    <property type="entry name" value="PH-like_dom_sf"/>
</dbReference>
<evidence type="ECO:0000313" key="4">
    <source>
        <dbReference type="Proteomes" id="UP001318040"/>
    </source>
</evidence>
<dbReference type="InterPro" id="IPR001849">
    <property type="entry name" value="PH_domain"/>
</dbReference>
<dbReference type="InterPro" id="IPR037816">
    <property type="entry name" value="DOK4/5/6_PH"/>
</dbReference>
<dbReference type="InterPro" id="IPR002404">
    <property type="entry name" value="IRS_PTB"/>
</dbReference>
<dbReference type="Pfam" id="PF02174">
    <property type="entry name" value="IRS"/>
    <property type="match status" value="1"/>
</dbReference>
<dbReference type="SMART" id="SM01244">
    <property type="entry name" value="IRS"/>
    <property type="match status" value="1"/>
</dbReference>
<evidence type="ECO:0000256" key="1">
    <source>
        <dbReference type="ARBA" id="ARBA00006520"/>
    </source>
</evidence>
<dbReference type="RefSeq" id="XP_032816508.1">
    <property type="nucleotide sequence ID" value="XM_032960617.1"/>
</dbReference>
<feature type="domain" description="IRS-type PTB" evidence="3">
    <location>
        <begin position="138"/>
        <end position="243"/>
    </location>
</feature>
<evidence type="ECO:0000259" key="3">
    <source>
        <dbReference type="PROSITE" id="PS51064"/>
    </source>
</evidence>
<dbReference type="PROSITE" id="PS51064">
    <property type="entry name" value="IRS_PTB"/>
    <property type="match status" value="1"/>
</dbReference>
<name>A0AAJ7TEL0_PETMA</name>
<dbReference type="SMART" id="SM00233">
    <property type="entry name" value="PH"/>
    <property type="match status" value="1"/>
</dbReference>
<organism evidence="4 5">
    <name type="scientific">Petromyzon marinus</name>
    <name type="common">Sea lamprey</name>
    <dbReference type="NCBI Taxonomy" id="7757"/>
    <lineage>
        <taxon>Eukaryota</taxon>
        <taxon>Metazoa</taxon>
        <taxon>Chordata</taxon>
        <taxon>Craniata</taxon>
        <taxon>Vertebrata</taxon>
        <taxon>Cyclostomata</taxon>
        <taxon>Hyperoartia</taxon>
        <taxon>Petromyzontiformes</taxon>
        <taxon>Petromyzontidae</taxon>
        <taxon>Petromyzon</taxon>
    </lineage>
</organism>
<feature type="compositionally biased region" description="Low complexity" evidence="2">
    <location>
        <begin position="316"/>
        <end position="325"/>
    </location>
</feature>
<evidence type="ECO:0000256" key="2">
    <source>
        <dbReference type="SAM" id="MobiDB-lite"/>
    </source>
</evidence>
<keyword evidence="4" id="KW-1185">Reference proteome</keyword>
<dbReference type="PANTHER" id="PTHR21258">
    <property type="entry name" value="DOCKING PROTEIN RELATED"/>
    <property type="match status" value="1"/>
</dbReference>
<gene>
    <name evidence="5" type="primary">LOC116945928</name>
</gene>
<dbReference type="GO" id="GO:0007169">
    <property type="term" value="P:cell surface receptor protein tyrosine kinase signaling pathway"/>
    <property type="evidence" value="ECO:0007669"/>
    <property type="project" value="TreeGrafter"/>
</dbReference>
<dbReference type="PANTHER" id="PTHR21258:SF61">
    <property type="entry name" value="PROTEIN CHICO"/>
    <property type="match status" value="1"/>
</dbReference>
<dbReference type="InterPro" id="IPR050996">
    <property type="entry name" value="Docking_Protein_DOK"/>
</dbReference>
<dbReference type="KEGG" id="pmrn:116945928"/>
<comment type="similarity">
    <text evidence="1">Belongs to the DOK family. Type B subfamily.</text>
</comment>
<feature type="region of interest" description="Disordered" evidence="2">
    <location>
        <begin position="316"/>
        <end position="340"/>
    </location>
</feature>
<dbReference type="Gene3D" id="2.30.29.30">
    <property type="entry name" value="Pleckstrin-homology domain (PH domain)/Phosphotyrosine-binding domain (PTB)"/>
    <property type="match status" value="2"/>
</dbReference>
<evidence type="ECO:0000313" key="5">
    <source>
        <dbReference type="RefSeq" id="XP_032816508.1"/>
    </source>
</evidence>
<reference evidence="5" key="1">
    <citation type="submission" date="2025-08" db="UniProtKB">
        <authorList>
            <consortium name="RefSeq"/>
        </authorList>
    </citation>
    <scope>IDENTIFICATION</scope>
    <source>
        <tissue evidence="5">Sperm</tissue>
    </source>
</reference>
<proteinExistence type="inferred from homology"/>
<dbReference type="AlphaFoldDB" id="A0AAJ7TEL0"/>
<accession>A0AAJ7TEL0</accession>
<protein>
    <submittedName>
        <fullName evidence="5">Docking protein 6-like</fullName>
    </submittedName>
</protein>
<dbReference type="Proteomes" id="UP001318040">
    <property type="component" value="Chromosome 25"/>
</dbReference>